<name>A0ABX8SCU4_9ACTN</name>
<keyword evidence="3" id="KW-1185">Reference proteome</keyword>
<evidence type="ECO:0000313" key="3">
    <source>
        <dbReference type="Proteomes" id="UP000887023"/>
    </source>
</evidence>
<proteinExistence type="predicted"/>
<organism evidence="2 3">
    <name type="scientific">Skermania pinensis</name>
    <dbReference type="NCBI Taxonomy" id="39122"/>
    <lineage>
        <taxon>Bacteria</taxon>
        <taxon>Bacillati</taxon>
        <taxon>Actinomycetota</taxon>
        <taxon>Actinomycetes</taxon>
        <taxon>Mycobacteriales</taxon>
        <taxon>Gordoniaceae</taxon>
        <taxon>Skermania</taxon>
    </lineage>
</organism>
<dbReference type="PANTHER" id="PTHR34846:SF5">
    <property type="entry name" value="CARBOXYMUCONOLACTONE DECARBOXYLASE-LIKE DOMAIN-CONTAINING PROTEIN"/>
    <property type="match status" value="1"/>
</dbReference>
<feature type="domain" description="Carboxymuconolactone decarboxylase-like" evidence="1">
    <location>
        <begin position="45"/>
        <end position="125"/>
    </location>
</feature>
<dbReference type="Proteomes" id="UP000887023">
    <property type="component" value="Chromosome"/>
</dbReference>
<dbReference type="RefSeq" id="WP_066467152.1">
    <property type="nucleotide sequence ID" value="NZ_CBCRUZ010000003.1"/>
</dbReference>
<dbReference type="Gene3D" id="1.20.1290.10">
    <property type="entry name" value="AhpD-like"/>
    <property type="match status" value="1"/>
</dbReference>
<dbReference type="InterPro" id="IPR003779">
    <property type="entry name" value="CMD-like"/>
</dbReference>
<evidence type="ECO:0000259" key="1">
    <source>
        <dbReference type="Pfam" id="PF02627"/>
    </source>
</evidence>
<dbReference type="InterPro" id="IPR029032">
    <property type="entry name" value="AhpD-like"/>
</dbReference>
<dbReference type="PANTHER" id="PTHR34846">
    <property type="entry name" value="4-CARBOXYMUCONOLACTONE DECARBOXYLASE FAMILY PROTEIN (AFU_ORTHOLOGUE AFUA_6G11590)"/>
    <property type="match status" value="1"/>
</dbReference>
<accession>A0ABX8SCU4</accession>
<dbReference type="Pfam" id="PF02627">
    <property type="entry name" value="CMD"/>
    <property type="match status" value="1"/>
</dbReference>
<gene>
    <name evidence="2" type="ORF">KV203_02430</name>
</gene>
<protein>
    <submittedName>
        <fullName evidence="2">Carboxymuconolactone decarboxylase family protein</fullName>
    </submittedName>
</protein>
<dbReference type="SUPFAM" id="SSF69118">
    <property type="entry name" value="AhpD-like"/>
    <property type="match status" value="1"/>
</dbReference>
<dbReference type="EMBL" id="CP079105">
    <property type="protein sequence ID" value="QXQ15628.1"/>
    <property type="molecule type" value="Genomic_DNA"/>
</dbReference>
<evidence type="ECO:0000313" key="2">
    <source>
        <dbReference type="EMBL" id="QXQ15628.1"/>
    </source>
</evidence>
<reference evidence="2" key="1">
    <citation type="submission" date="2021-07" db="EMBL/GenBank/DDBJ databases">
        <title>Candidatus Kaistella beijingensis sp. nov. isolated from a municipal wastewater treatment plant is involved in sludge foaming.</title>
        <authorList>
            <person name="Song Y."/>
            <person name="Liu S.-J."/>
        </authorList>
    </citation>
    <scope>NUCLEOTIDE SEQUENCE</scope>
    <source>
        <strain evidence="2">DSM 43998</strain>
    </source>
</reference>
<sequence length="176" mass="19442">MEARIRPGRLRQLGPVNWLLWRVISRGAGTSDAQLFSTLGRTGGLYRGWLYYSARLLAGNRLGRHDSELVILRVAHLRDCAYEFEHHRRLSRRAGVTAAELAGVTAGPDAPAWSPRHRALLAAVDQLVETKALDDAGWAALAEHYDERRLIQIVLLVTQYDGLATTIGALGITPDP</sequence>